<feature type="compositionally biased region" description="Low complexity" evidence="3">
    <location>
        <begin position="690"/>
        <end position="702"/>
    </location>
</feature>
<dbReference type="Gene3D" id="3.30.70.330">
    <property type="match status" value="2"/>
</dbReference>
<dbReference type="GO" id="GO:0003729">
    <property type="term" value="F:mRNA binding"/>
    <property type="evidence" value="ECO:0007669"/>
    <property type="project" value="TreeGrafter"/>
</dbReference>
<dbReference type="SUPFAM" id="SSF54928">
    <property type="entry name" value="RNA-binding domain, RBD"/>
    <property type="match status" value="2"/>
</dbReference>
<feature type="region of interest" description="Disordered" evidence="3">
    <location>
        <begin position="690"/>
        <end position="716"/>
    </location>
</feature>
<feature type="compositionally biased region" description="Low complexity" evidence="3">
    <location>
        <begin position="154"/>
        <end position="169"/>
    </location>
</feature>
<feature type="compositionally biased region" description="Low complexity" evidence="3">
    <location>
        <begin position="505"/>
        <end position="519"/>
    </location>
</feature>
<feature type="compositionally biased region" description="Polar residues" evidence="3">
    <location>
        <begin position="925"/>
        <end position="937"/>
    </location>
</feature>
<evidence type="ECO:0000256" key="3">
    <source>
        <dbReference type="SAM" id="MobiDB-lite"/>
    </source>
</evidence>
<feature type="region of interest" description="Disordered" evidence="3">
    <location>
        <begin position="1"/>
        <end position="40"/>
    </location>
</feature>
<dbReference type="InterPro" id="IPR012677">
    <property type="entry name" value="Nucleotide-bd_a/b_plait_sf"/>
</dbReference>
<dbReference type="FunFam" id="3.30.70.330:FF:000145">
    <property type="entry name" value="Putative RNP domain-containing protein"/>
    <property type="match status" value="2"/>
</dbReference>
<organism evidence="5">
    <name type="scientific">Rhodotorula toruloides</name>
    <name type="common">Yeast</name>
    <name type="synonym">Rhodosporidium toruloides</name>
    <dbReference type="NCBI Taxonomy" id="5286"/>
    <lineage>
        <taxon>Eukaryota</taxon>
        <taxon>Fungi</taxon>
        <taxon>Dikarya</taxon>
        <taxon>Basidiomycota</taxon>
        <taxon>Pucciniomycotina</taxon>
        <taxon>Microbotryomycetes</taxon>
        <taxon>Sporidiobolales</taxon>
        <taxon>Sporidiobolaceae</taxon>
        <taxon>Rhodotorula</taxon>
    </lineage>
</organism>
<dbReference type="AlphaFoldDB" id="A0A061BP57"/>
<dbReference type="SMART" id="SM00360">
    <property type="entry name" value="RRM"/>
    <property type="match status" value="2"/>
</dbReference>
<dbReference type="GO" id="GO:0005634">
    <property type="term" value="C:nucleus"/>
    <property type="evidence" value="ECO:0007669"/>
    <property type="project" value="TreeGrafter"/>
</dbReference>
<feature type="region of interest" description="Disordered" evidence="3">
    <location>
        <begin position="230"/>
        <end position="365"/>
    </location>
</feature>
<feature type="region of interest" description="Disordered" evidence="3">
    <location>
        <begin position="1009"/>
        <end position="1060"/>
    </location>
</feature>
<protein>
    <submittedName>
        <fullName evidence="5">RHTO0S21e00408g1_1</fullName>
    </submittedName>
</protein>
<name>A0A061BP57_RHOTO</name>
<gene>
    <name evidence="5" type="ORF">RHTO0S_21e00408g</name>
</gene>
<feature type="domain" description="RRM" evidence="4">
    <location>
        <begin position="422"/>
        <end position="499"/>
    </location>
</feature>
<evidence type="ECO:0000259" key="4">
    <source>
        <dbReference type="PROSITE" id="PS50102"/>
    </source>
</evidence>
<feature type="compositionally biased region" description="Pro residues" evidence="3">
    <location>
        <begin position="174"/>
        <end position="185"/>
    </location>
</feature>
<feature type="compositionally biased region" description="Pro residues" evidence="3">
    <location>
        <begin position="310"/>
        <end position="321"/>
    </location>
</feature>
<reference evidence="5" key="1">
    <citation type="journal article" date="2014" name="Genome Announc.">
        <title>Draft genome sequence of Rhodosporidium toruloides CECT1137, an oleaginous yeast of biotechnological interest.</title>
        <authorList>
            <person name="Morin N."/>
            <person name="Calcas X."/>
            <person name="Devillers H."/>
            <person name="Durrens P."/>
            <person name="Sherman D.J."/>
            <person name="Nicaud J.-M."/>
            <person name="Neuveglise C."/>
        </authorList>
    </citation>
    <scope>NUCLEOTIDE SEQUENCE</scope>
    <source>
        <strain evidence="5">CECT1137</strain>
    </source>
</reference>
<evidence type="ECO:0000313" key="5">
    <source>
        <dbReference type="EMBL" id="CDR48860.1"/>
    </source>
</evidence>
<feature type="region of interest" description="Disordered" evidence="3">
    <location>
        <begin position="154"/>
        <end position="189"/>
    </location>
</feature>
<feature type="region of interest" description="Disordered" evidence="3">
    <location>
        <begin position="585"/>
        <end position="673"/>
    </location>
</feature>
<dbReference type="PROSITE" id="PS50102">
    <property type="entry name" value="RRM"/>
    <property type="match status" value="2"/>
</dbReference>
<dbReference type="OrthoDB" id="1049195at2759"/>
<feature type="compositionally biased region" description="Low complexity" evidence="3">
    <location>
        <begin position="262"/>
        <end position="289"/>
    </location>
</feature>
<feature type="compositionally biased region" description="Low complexity" evidence="3">
    <location>
        <begin position="541"/>
        <end position="554"/>
    </location>
</feature>
<feature type="domain" description="RRM" evidence="4">
    <location>
        <begin position="66"/>
        <end position="144"/>
    </location>
</feature>
<feature type="region of interest" description="Disordered" evidence="3">
    <location>
        <begin position="503"/>
        <end position="554"/>
    </location>
</feature>
<dbReference type="InterPro" id="IPR000504">
    <property type="entry name" value="RRM_dom"/>
</dbReference>
<evidence type="ECO:0000256" key="2">
    <source>
        <dbReference type="PROSITE-ProRule" id="PRU00176"/>
    </source>
</evidence>
<feature type="compositionally biased region" description="Pro residues" evidence="3">
    <location>
        <begin position="1"/>
        <end position="31"/>
    </location>
</feature>
<feature type="compositionally biased region" description="Low complexity" evidence="3">
    <location>
        <begin position="230"/>
        <end position="246"/>
    </location>
</feature>
<keyword evidence="1 2" id="KW-0694">RNA-binding</keyword>
<feature type="compositionally biased region" description="Pro residues" evidence="3">
    <location>
        <begin position="520"/>
        <end position="540"/>
    </location>
</feature>
<feature type="compositionally biased region" description="Basic and acidic residues" evidence="3">
    <location>
        <begin position="818"/>
        <end position="842"/>
    </location>
</feature>
<dbReference type="GO" id="GO:0005737">
    <property type="term" value="C:cytoplasm"/>
    <property type="evidence" value="ECO:0007669"/>
    <property type="project" value="TreeGrafter"/>
</dbReference>
<dbReference type="InterPro" id="IPR035979">
    <property type="entry name" value="RBD_domain_sf"/>
</dbReference>
<proteinExistence type="predicted"/>
<dbReference type="PANTHER" id="PTHR23003">
    <property type="entry name" value="RNA RECOGNITION MOTIF RRM DOMAIN CONTAINING PROTEIN"/>
    <property type="match status" value="1"/>
</dbReference>
<dbReference type="InterPro" id="IPR050374">
    <property type="entry name" value="RRT5_SRSF_SR"/>
</dbReference>
<feature type="region of interest" description="Disordered" evidence="3">
    <location>
        <begin position="765"/>
        <end position="796"/>
    </location>
</feature>
<dbReference type="PANTHER" id="PTHR23003:SF64">
    <property type="entry name" value="RRM DOMAIN-CONTAINING PROTEIN"/>
    <property type="match status" value="1"/>
</dbReference>
<evidence type="ECO:0000256" key="1">
    <source>
        <dbReference type="ARBA" id="ARBA00022884"/>
    </source>
</evidence>
<feature type="compositionally biased region" description="Low complexity" evidence="3">
    <location>
        <begin position="1032"/>
        <end position="1053"/>
    </location>
</feature>
<dbReference type="GO" id="GO:1990904">
    <property type="term" value="C:ribonucleoprotein complex"/>
    <property type="evidence" value="ECO:0007669"/>
    <property type="project" value="TreeGrafter"/>
</dbReference>
<dbReference type="Pfam" id="PF00076">
    <property type="entry name" value="RRM_1"/>
    <property type="match status" value="2"/>
</dbReference>
<sequence length="1060" mass="109628">MNGGPPPPPPPPPGDHPFPPPPPPLNRPPLPQSYTTSSTLDAHRRIQHPQQLGAGYGGQQHQDTRTQLFVSNLPFRVRWQDLKDLMRKCGTVLRADVALSPTDGRSRGFGVVLFAKAEDAAKAIATYHGYTWQTRVLDVRIDAQDPTGALALAEANRQQAAQKAQQQGQRGSPVLPPPPPPPPPGMMGMPGMAPMGMVPMGMAGMGMVAAPFGPMLVQVPSPLGQTFLAPAQQQPQQRSSSPYLSPEAARSSPTQLQPDLGSSNVQSRNSSASPSPSPAHSPAADSTSPTNERKSPLLAPPSRDPSSSSPVPPPPPPPPPGSSSNPDIPPQFQHLMAMQHAPAPPAPSSIPPHLQQHQHPHQPHPQQAMVVPMMSIHPMGYAVPAAGLLGYYPSNGSGRPGSAPPGAGAGAGPHGSGQYTNRHLFVGNLPFNCQWQELKDLMRGAGNVLRADIAQGPDGRSRGFGSVLFASQGDAERAVGMFNGYEFNGRALKVHFDKFAGAAVNPNQNGPNSSNGPSHHYPPPPPPHHAYPPPPPPQHPYPYANGQQHQQQQQQFVMPFPTRAAGAGEGYVGAPSPLAQLAFGERREKEGSLTESRPGTAVKREEQADATEVGASEGAEGGEGDEEERTKYAREPTVSSHHLVHPRPHAHPHPASSFSRGHHHPAAPSRIAMPPPLPFASLAGYAGATSASAATPSGPFSPLGHPTSTRLAGLGPMTPSMPAFTFGGAGPFAAQPTPPIMPGGMFSPGDFNVGPFSPGVPFFGGHQQPNGTQGAGAWKNVAPGQQTPGFNPMFPAYPYSAAHAGVNGEYAQQEDEEQHPQLGEEEHQPSGEAEQESRRQEASDEPSYFPPVSAPSPATTITRSPLVPHSASAPPLSPRISPIQDRPSLDDARTGANGPGHSVSETLALSNAFEGLAVGGRGASRSLQNSPRPQAQAQLDVGGGGAFGSSLQPGWAEGLSPPASAEENGEPNRRRSLVAPAGSAAGLGGGEGAAGAAQRGVSVGPTAKELGAGLVVPDIGATGGPRRASMDSSSPALAAGAGGAPSSRGGRAAFGTSIWG</sequence>
<accession>A0A061BP57</accession>
<feature type="region of interest" description="Disordered" evidence="3">
    <location>
        <begin position="810"/>
        <end position="904"/>
    </location>
</feature>
<dbReference type="EMBL" id="LK052956">
    <property type="protein sequence ID" value="CDR48860.1"/>
    <property type="molecule type" value="Genomic_DNA"/>
</dbReference>
<feature type="region of interest" description="Disordered" evidence="3">
    <location>
        <begin position="922"/>
        <end position="973"/>
    </location>
</feature>
<feature type="compositionally biased region" description="Polar residues" evidence="3">
    <location>
        <begin position="251"/>
        <end position="261"/>
    </location>
</feature>
<feature type="compositionally biased region" description="Basic residues" evidence="3">
    <location>
        <begin position="642"/>
        <end position="652"/>
    </location>
</feature>